<dbReference type="Proteomes" id="UP001576776">
    <property type="component" value="Unassembled WGS sequence"/>
</dbReference>
<keyword evidence="1" id="KW-0812">Transmembrane</keyword>
<feature type="transmembrane region" description="Helical" evidence="1">
    <location>
        <begin position="20"/>
        <end position="37"/>
    </location>
</feature>
<dbReference type="RefSeq" id="WP_413258660.1">
    <property type="nucleotide sequence ID" value="NZ_JBHFNS010000070.1"/>
</dbReference>
<keyword evidence="1" id="KW-0472">Membrane</keyword>
<proteinExistence type="predicted"/>
<keyword evidence="4" id="KW-1185">Reference proteome</keyword>
<dbReference type="Pfam" id="PF20522">
    <property type="entry name" value="DUF6737"/>
    <property type="match status" value="1"/>
</dbReference>
<reference evidence="3 4" key="1">
    <citation type="submission" date="2024-09" db="EMBL/GenBank/DDBJ databases">
        <title>Floridaenema gen nov. (Aerosakkonemataceae, Aerosakkonematales ord. nov., Cyanobacteria) from benthic tropical and subtropical fresh waters, with the description of four new species.</title>
        <authorList>
            <person name="Moretto J.A."/>
            <person name="Berthold D.E."/>
            <person name="Lefler F.W."/>
            <person name="Huang I.-S."/>
            <person name="Laughinghouse H. IV."/>
        </authorList>
    </citation>
    <scope>NUCLEOTIDE SEQUENCE [LARGE SCALE GENOMIC DNA]</scope>
    <source>
        <strain evidence="3 4">BLCC-F154</strain>
    </source>
</reference>
<gene>
    <name evidence="3" type="ORF">ACE1B6_18135</name>
</gene>
<dbReference type="InterPro" id="IPR046625">
    <property type="entry name" value="DUF6737"/>
</dbReference>
<evidence type="ECO:0000313" key="4">
    <source>
        <dbReference type="Proteomes" id="UP001576776"/>
    </source>
</evidence>
<keyword evidence="1" id="KW-1133">Transmembrane helix</keyword>
<evidence type="ECO:0000259" key="2">
    <source>
        <dbReference type="Pfam" id="PF20522"/>
    </source>
</evidence>
<comment type="caution">
    <text evidence="3">The sequence shown here is derived from an EMBL/GenBank/DDBJ whole genome shotgun (WGS) entry which is preliminary data.</text>
</comment>
<evidence type="ECO:0000313" key="3">
    <source>
        <dbReference type="EMBL" id="MFB2937169.1"/>
    </source>
</evidence>
<accession>A0ABV4YG44</accession>
<dbReference type="EMBL" id="JBHFNS010000070">
    <property type="protein sequence ID" value="MFB2937169.1"/>
    <property type="molecule type" value="Genomic_DNA"/>
</dbReference>
<evidence type="ECO:0000256" key="1">
    <source>
        <dbReference type="SAM" id="Phobius"/>
    </source>
</evidence>
<protein>
    <submittedName>
        <fullName evidence="3">DUF6737 family protein</fullName>
    </submittedName>
</protein>
<name>A0ABV4YG44_9CYAN</name>
<sequence length="85" mass="10148">MTKQKPLNPWNYKPWWCQPWSILLTGTILISGSWFIWRTFWLTLAIALPVLAWMGFFLLIWPQLIRQSGILEQYPVSTSDRDRSH</sequence>
<organism evidence="3 4">
    <name type="scientific">Floridaenema fluviatile BLCC-F154</name>
    <dbReference type="NCBI Taxonomy" id="3153640"/>
    <lineage>
        <taxon>Bacteria</taxon>
        <taxon>Bacillati</taxon>
        <taxon>Cyanobacteriota</taxon>
        <taxon>Cyanophyceae</taxon>
        <taxon>Oscillatoriophycideae</taxon>
        <taxon>Aerosakkonematales</taxon>
        <taxon>Aerosakkonemataceae</taxon>
        <taxon>Floridanema</taxon>
        <taxon>Floridanema fluviatile</taxon>
    </lineage>
</organism>
<feature type="transmembrane region" description="Helical" evidence="1">
    <location>
        <begin position="43"/>
        <end position="61"/>
    </location>
</feature>
<feature type="domain" description="DUF6737" evidence="2">
    <location>
        <begin position="8"/>
        <end position="64"/>
    </location>
</feature>